<dbReference type="EMBL" id="CP093344">
    <property type="protein sequence ID" value="WOG86189.1"/>
    <property type="molecule type" value="Genomic_DNA"/>
</dbReference>
<keyword evidence="2" id="KW-1185">Reference proteome</keyword>
<sequence length="49" mass="5624">MIACSSWDFFKAHKSSKLAAIMFILFLVFNISHLLTAEMVKKESAYKIL</sequence>
<name>A0AAF1AK52_DAUCS</name>
<reference evidence="1" key="1">
    <citation type="journal article" date="2016" name="Nat. Genet.">
        <title>A high-quality carrot genome assembly provides new insights into carotenoid accumulation and asterid genome evolution.</title>
        <authorList>
            <person name="Iorizzo M."/>
            <person name="Ellison S."/>
            <person name="Senalik D."/>
            <person name="Zeng P."/>
            <person name="Satapoomin P."/>
            <person name="Huang J."/>
            <person name="Bowman M."/>
            <person name="Iovene M."/>
            <person name="Sanseverino W."/>
            <person name="Cavagnaro P."/>
            <person name="Yildiz M."/>
            <person name="Macko-Podgorni A."/>
            <person name="Moranska E."/>
            <person name="Grzebelus E."/>
            <person name="Grzebelus D."/>
            <person name="Ashrafi H."/>
            <person name="Zheng Z."/>
            <person name="Cheng S."/>
            <person name="Spooner D."/>
            <person name="Van Deynze A."/>
            <person name="Simon P."/>
        </authorList>
    </citation>
    <scope>NUCLEOTIDE SEQUENCE</scope>
    <source>
        <tissue evidence="1">Leaf</tissue>
    </source>
</reference>
<organism evidence="1 2">
    <name type="scientific">Daucus carota subsp. sativus</name>
    <name type="common">Carrot</name>
    <dbReference type="NCBI Taxonomy" id="79200"/>
    <lineage>
        <taxon>Eukaryota</taxon>
        <taxon>Viridiplantae</taxon>
        <taxon>Streptophyta</taxon>
        <taxon>Embryophyta</taxon>
        <taxon>Tracheophyta</taxon>
        <taxon>Spermatophyta</taxon>
        <taxon>Magnoliopsida</taxon>
        <taxon>eudicotyledons</taxon>
        <taxon>Gunneridae</taxon>
        <taxon>Pentapetalae</taxon>
        <taxon>asterids</taxon>
        <taxon>campanulids</taxon>
        <taxon>Apiales</taxon>
        <taxon>Apiaceae</taxon>
        <taxon>Apioideae</taxon>
        <taxon>Scandiceae</taxon>
        <taxon>Daucinae</taxon>
        <taxon>Daucus</taxon>
        <taxon>Daucus sect. Daucus</taxon>
    </lineage>
</organism>
<dbReference type="Proteomes" id="UP000077755">
    <property type="component" value="Chromosome 2"/>
</dbReference>
<dbReference type="AlphaFoldDB" id="A0AAF1AK52"/>
<evidence type="ECO:0000313" key="2">
    <source>
        <dbReference type="Proteomes" id="UP000077755"/>
    </source>
</evidence>
<reference evidence="1" key="2">
    <citation type="submission" date="2022-03" db="EMBL/GenBank/DDBJ databases">
        <title>Draft title - Genomic analysis of global carrot germplasm unveils the trajectory of domestication and the origin of high carotenoid orange carrot.</title>
        <authorList>
            <person name="Iorizzo M."/>
            <person name="Ellison S."/>
            <person name="Senalik D."/>
            <person name="Macko-Podgorni A."/>
            <person name="Grzebelus D."/>
            <person name="Bostan H."/>
            <person name="Rolling W."/>
            <person name="Curaba J."/>
            <person name="Simon P."/>
        </authorList>
    </citation>
    <scope>NUCLEOTIDE SEQUENCE</scope>
    <source>
        <tissue evidence="1">Leaf</tissue>
    </source>
</reference>
<proteinExistence type="predicted"/>
<gene>
    <name evidence="1" type="ORF">DCAR_0205390</name>
</gene>
<accession>A0AAF1AK52</accession>
<evidence type="ECO:0000313" key="1">
    <source>
        <dbReference type="EMBL" id="WOG86189.1"/>
    </source>
</evidence>
<protein>
    <submittedName>
        <fullName evidence="1">Uncharacterized protein</fullName>
    </submittedName>
</protein>